<keyword evidence="3" id="KW-0819">tRNA processing</keyword>
<evidence type="ECO:0000256" key="6">
    <source>
        <dbReference type="ARBA" id="ARBA00022842"/>
    </source>
</evidence>
<evidence type="ECO:0000256" key="3">
    <source>
        <dbReference type="ARBA" id="ARBA00022694"/>
    </source>
</evidence>
<dbReference type="AlphaFoldDB" id="X0UZ20"/>
<comment type="cofactor">
    <cofactor evidence="1">
        <name>Mg(2+)</name>
        <dbReference type="ChEBI" id="CHEBI:18420"/>
    </cofactor>
</comment>
<evidence type="ECO:0000256" key="4">
    <source>
        <dbReference type="ARBA" id="ARBA00022695"/>
    </source>
</evidence>
<dbReference type="InterPro" id="IPR050264">
    <property type="entry name" value="Bact_CCA-adding_enz_type3_sf"/>
</dbReference>
<protein>
    <recommendedName>
        <fullName evidence="7">Poly A polymerase head domain-containing protein</fullName>
    </recommendedName>
</protein>
<dbReference type="EMBL" id="BARS01026876">
    <property type="protein sequence ID" value="GAG05528.1"/>
    <property type="molecule type" value="Genomic_DNA"/>
</dbReference>
<evidence type="ECO:0000256" key="5">
    <source>
        <dbReference type="ARBA" id="ARBA00022723"/>
    </source>
</evidence>
<comment type="caution">
    <text evidence="8">The sequence shown here is derived from an EMBL/GenBank/DDBJ whole genome shotgun (WGS) entry which is preliminary data.</text>
</comment>
<dbReference type="SUPFAM" id="SSF81301">
    <property type="entry name" value="Nucleotidyltransferase"/>
    <property type="match status" value="1"/>
</dbReference>
<dbReference type="GO" id="GO:0008033">
    <property type="term" value="P:tRNA processing"/>
    <property type="evidence" value="ECO:0007669"/>
    <property type="project" value="UniProtKB-KW"/>
</dbReference>
<dbReference type="GO" id="GO:0000049">
    <property type="term" value="F:tRNA binding"/>
    <property type="evidence" value="ECO:0007669"/>
    <property type="project" value="TreeGrafter"/>
</dbReference>
<feature type="non-terminal residue" evidence="8">
    <location>
        <position position="171"/>
    </location>
</feature>
<name>X0UZ20_9ZZZZ</name>
<gene>
    <name evidence="8" type="ORF">S01H1_42287</name>
</gene>
<reference evidence="8" key="1">
    <citation type="journal article" date="2014" name="Front. Microbiol.">
        <title>High frequency of phylogenetically diverse reductive dehalogenase-homologous genes in deep subseafloor sedimentary metagenomes.</title>
        <authorList>
            <person name="Kawai M."/>
            <person name="Futagami T."/>
            <person name="Toyoda A."/>
            <person name="Takaki Y."/>
            <person name="Nishi S."/>
            <person name="Hori S."/>
            <person name="Arai W."/>
            <person name="Tsubouchi T."/>
            <person name="Morono Y."/>
            <person name="Uchiyama I."/>
            <person name="Ito T."/>
            <person name="Fujiyama A."/>
            <person name="Inagaki F."/>
            <person name="Takami H."/>
        </authorList>
    </citation>
    <scope>NUCLEOTIDE SEQUENCE</scope>
    <source>
        <strain evidence="8">Expedition CK06-06</strain>
    </source>
</reference>
<evidence type="ECO:0000256" key="2">
    <source>
        <dbReference type="ARBA" id="ARBA00022679"/>
    </source>
</evidence>
<feature type="domain" description="Poly A polymerase head" evidence="7">
    <location>
        <begin position="21"/>
        <end position="143"/>
    </location>
</feature>
<dbReference type="CDD" id="cd05398">
    <property type="entry name" value="NT_ClassII-CCAase"/>
    <property type="match status" value="1"/>
</dbReference>
<dbReference type="Gene3D" id="3.30.460.10">
    <property type="entry name" value="Beta Polymerase, domain 2"/>
    <property type="match status" value="1"/>
</dbReference>
<sequence>MKEKQAVQNVIDTIRKNGGEAYLVGGCVRDLIIGREPNDYDIATNLMPDQIIKMFKRVIPTGIQHLTVTVLMNGYTIEVTTYRLENDYSDGRHPDEVFAADTIEEDLSRRDFTINAIASTDTSLTEIIDYFDGVSDIKNKIIRCVGTPKDRFNEDKLRALRAIRFSSQLNF</sequence>
<dbReference type="Pfam" id="PF01743">
    <property type="entry name" value="PolyA_pol"/>
    <property type="match status" value="1"/>
</dbReference>
<dbReference type="GO" id="GO:0016779">
    <property type="term" value="F:nucleotidyltransferase activity"/>
    <property type="evidence" value="ECO:0007669"/>
    <property type="project" value="UniProtKB-KW"/>
</dbReference>
<evidence type="ECO:0000259" key="7">
    <source>
        <dbReference type="Pfam" id="PF01743"/>
    </source>
</evidence>
<evidence type="ECO:0000313" key="8">
    <source>
        <dbReference type="EMBL" id="GAG05528.1"/>
    </source>
</evidence>
<dbReference type="PANTHER" id="PTHR46173:SF1">
    <property type="entry name" value="CCA TRNA NUCLEOTIDYLTRANSFERASE 1, MITOCHONDRIAL"/>
    <property type="match status" value="1"/>
</dbReference>
<dbReference type="GO" id="GO:0046872">
    <property type="term" value="F:metal ion binding"/>
    <property type="evidence" value="ECO:0007669"/>
    <property type="project" value="UniProtKB-KW"/>
</dbReference>
<evidence type="ECO:0000256" key="1">
    <source>
        <dbReference type="ARBA" id="ARBA00001946"/>
    </source>
</evidence>
<keyword evidence="6" id="KW-0460">Magnesium</keyword>
<organism evidence="8">
    <name type="scientific">marine sediment metagenome</name>
    <dbReference type="NCBI Taxonomy" id="412755"/>
    <lineage>
        <taxon>unclassified sequences</taxon>
        <taxon>metagenomes</taxon>
        <taxon>ecological metagenomes</taxon>
    </lineage>
</organism>
<keyword evidence="5" id="KW-0479">Metal-binding</keyword>
<dbReference type="InterPro" id="IPR043519">
    <property type="entry name" value="NT_sf"/>
</dbReference>
<dbReference type="InterPro" id="IPR002646">
    <property type="entry name" value="PolA_pol_head_dom"/>
</dbReference>
<dbReference type="SUPFAM" id="SSF81891">
    <property type="entry name" value="Poly A polymerase C-terminal region-like"/>
    <property type="match status" value="1"/>
</dbReference>
<dbReference type="Gene3D" id="1.10.3090.10">
    <property type="entry name" value="cca-adding enzyme, domain 2"/>
    <property type="match status" value="1"/>
</dbReference>
<accession>X0UZ20</accession>
<keyword evidence="4" id="KW-0548">Nucleotidyltransferase</keyword>
<dbReference type="PANTHER" id="PTHR46173">
    <property type="entry name" value="CCA TRNA NUCLEOTIDYLTRANSFERASE 1, MITOCHONDRIAL"/>
    <property type="match status" value="1"/>
</dbReference>
<keyword evidence="2" id="KW-0808">Transferase</keyword>
<proteinExistence type="predicted"/>